<reference evidence="1" key="1">
    <citation type="submission" date="2014-09" db="EMBL/GenBank/DDBJ databases">
        <authorList>
            <person name="Magalhaes I.L.F."/>
            <person name="Oliveira U."/>
            <person name="Santos F.R."/>
            <person name="Vidigal T.H.D.A."/>
            <person name="Brescovit A.D."/>
            <person name="Santos A.J."/>
        </authorList>
    </citation>
    <scope>NUCLEOTIDE SEQUENCE</scope>
    <source>
        <tissue evidence="1">Shoot tissue taken approximately 20 cm above the soil surface</tissue>
    </source>
</reference>
<sequence length="30" mass="3235">MSHDPSPVCRIESLGGLAFLHFSCVGNWAC</sequence>
<name>A0A0A9BCC9_ARUDO</name>
<dbReference type="EMBL" id="GBRH01240933">
    <property type="protein sequence ID" value="JAD56962.1"/>
    <property type="molecule type" value="Transcribed_RNA"/>
</dbReference>
<evidence type="ECO:0000313" key="1">
    <source>
        <dbReference type="EMBL" id="JAD56962.1"/>
    </source>
</evidence>
<accession>A0A0A9BCC9</accession>
<protein>
    <submittedName>
        <fullName evidence="1">Uncharacterized protein</fullName>
    </submittedName>
</protein>
<dbReference type="AlphaFoldDB" id="A0A0A9BCC9"/>
<reference evidence="1" key="2">
    <citation type="journal article" date="2015" name="Data Brief">
        <title>Shoot transcriptome of the giant reed, Arundo donax.</title>
        <authorList>
            <person name="Barrero R.A."/>
            <person name="Guerrero F.D."/>
            <person name="Moolhuijzen P."/>
            <person name="Goolsby J.A."/>
            <person name="Tidwell J."/>
            <person name="Bellgard S.E."/>
            <person name="Bellgard M.I."/>
        </authorList>
    </citation>
    <scope>NUCLEOTIDE SEQUENCE</scope>
    <source>
        <tissue evidence="1">Shoot tissue taken approximately 20 cm above the soil surface</tissue>
    </source>
</reference>
<proteinExistence type="predicted"/>
<organism evidence="1">
    <name type="scientific">Arundo donax</name>
    <name type="common">Giant reed</name>
    <name type="synonym">Donax arundinaceus</name>
    <dbReference type="NCBI Taxonomy" id="35708"/>
    <lineage>
        <taxon>Eukaryota</taxon>
        <taxon>Viridiplantae</taxon>
        <taxon>Streptophyta</taxon>
        <taxon>Embryophyta</taxon>
        <taxon>Tracheophyta</taxon>
        <taxon>Spermatophyta</taxon>
        <taxon>Magnoliopsida</taxon>
        <taxon>Liliopsida</taxon>
        <taxon>Poales</taxon>
        <taxon>Poaceae</taxon>
        <taxon>PACMAD clade</taxon>
        <taxon>Arundinoideae</taxon>
        <taxon>Arundineae</taxon>
        <taxon>Arundo</taxon>
    </lineage>
</organism>